<dbReference type="AlphaFoldDB" id="A0A4P9XCV2"/>
<dbReference type="PANTHER" id="PTHR42738:SF7">
    <property type="entry name" value="HYDROXYMETHYLGLUTARYL-COA LYASE"/>
    <property type="match status" value="1"/>
</dbReference>
<dbReference type="OrthoDB" id="1905920at2759"/>
<evidence type="ECO:0000256" key="2">
    <source>
        <dbReference type="ARBA" id="ARBA00009405"/>
    </source>
</evidence>
<gene>
    <name evidence="8" type="ORF">CXG81DRAFT_29318</name>
</gene>
<keyword evidence="9" id="KW-1185">Reference proteome</keyword>
<dbReference type="PANTHER" id="PTHR42738">
    <property type="entry name" value="HYDROXYMETHYLGLUTARYL-COA LYASE"/>
    <property type="match status" value="1"/>
</dbReference>
<proteinExistence type="inferred from homology"/>
<evidence type="ECO:0000256" key="4">
    <source>
        <dbReference type="ARBA" id="ARBA00022723"/>
    </source>
</evidence>
<name>A0A4P9XCV2_9FUNG</name>
<dbReference type="InterPro" id="IPR043594">
    <property type="entry name" value="HMGL"/>
</dbReference>
<feature type="domain" description="Pyruvate carboxyltransferase" evidence="7">
    <location>
        <begin position="42"/>
        <end position="309"/>
    </location>
</feature>
<dbReference type="EC" id="4.1.3.4" evidence="3"/>
<dbReference type="Proteomes" id="UP000274922">
    <property type="component" value="Unassembled WGS sequence"/>
</dbReference>
<comment type="similarity">
    <text evidence="2">Belongs to the HMG-CoA lyase family.</text>
</comment>
<dbReference type="FunFam" id="3.20.20.70:FF:000201">
    <property type="entry name" value="Hydroxymethylglutaryl-CoA lyase"/>
    <property type="match status" value="1"/>
</dbReference>
<evidence type="ECO:0000256" key="3">
    <source>
        <dbReference type="ARBA" id="ARBA00012910"/>
    </source>
</evidence>
<dbReference type="EMBL" id="ML014125">
    <property type="protein sequence ID" value="RKP03294.1"/>
    <property type="molecule type" value="Genomic_DNA"/>
</dbReference>
<dbReference type="GO" id="GO:0006552">
    <property type="term" value="P:L-leucine catabolic process"/>
    <property type="evidence" value="ECO:0007669"/>
    <property type="project" value="TreeGrafter"/>
</dbReference>
<comment type="pathway">
    <text evidence="1">Metabolic intermediate metabolism; (S)-3-hydroxy-3-methylglutaryl-CoA degradation; acetoacetate from (S)-3-hydroxy-3-methylglutaryl-CoA: step 1/1.</text>
</comment>
<dbReference type="STRING" id="1555241.A0A4P9XCV2"/>
<reference evidence="9" key="1">
    <citation type="journal article" date="2018" name="Nat. Microbiol.">
        <title>Leveraging single-cell genomics to expand the fungal tree of life.</title>
        <authorList>
            <person name="Ahrendt S.R."/>
            <person name="Quandt C.A."/>
            <person name="Ciobanu D."/>
            <person name="Clum A."/>
            <person name="Salamov A."/>
            <person name="Andreopoulos B."/>
            <person name="Cheng J.F."/>
            <person name="Woyke T."/>
            <person name="Pelin A."/>
            <person name="Henrissat B."/>
            <person name="Reynolds N.K."/>
            <person name="Benny G.L."/>
            <person name="Smith M.E."/>
            <person name="James T.Y."/>
            <person name="Grigoriev I.V."/>
        </authorList>
    </citation>
    <scope>NUCLEOTIDE SEQUENCE [LARGE SCALE GENOMIC DNA]</scope>
    <source>
        <strain evidence="9">ATCC 52028</strain>
    </source>
</reference>
<dbReference type="Pfam" id="PF00682">
    <property type="entry name" value="HMGL-like"/>
    <property type="match status" value="1"/>
</dbReference>
<evidence type="ECO:0000256" key="6">
    <source>
        <dbReference type="ARBA" id="ARBA00049877"/>
    </source>
</evidence>
<comment type="catalytic activity">
    <reaction evidence="6">
        <text>(3S)-3-hydroxy-3-methylglutaryl-CoA = acetoacetate + acetyl-CoA</text>
        <dbReference type="Rhea" id="RHEA:24404"/>
        <dbReference type="ChEBI" id="CHEBI:13705"/>
        <dbReference type="ChEBI" id="CHEBI:43074"/>
        <dbReference type="ChEBI" id="CHEBI:57288"/>
        <dbReference type="EC" id="4.1.3.4"/>
    </reaction>
</comment>
<dbReference type="PROSITE" id="PS50991">
    <property type="entry name" value="PYR_CT"/>
    <property type="match status" value="1"/>
</dbReference>
<protein>
    <recommendedName>
        <fullName evidence="3">hydroxymethylglutaryl-CoA lyase</fullName>
        <ecNumber evidence="3">4.1.3.4</ecNumber>
    </recommendedName>
</protein>
<dbReference type="GO" id="GO:0046872">
    <property type="term" value="F:metal ion binding"/>
    <property type="evidence" value="ECO:0007669"/>
    <property type="project" value="UniProtKB-KW"/>
</dbReference>
<dbReference type="GO" id="GO:0004419">
    <property type="term" value="F:hydroxymethylglutaryl-CoA lyase activity"/>
    <property type="evidence" value="ECO:0007669"/>
    <property type="project" value="UniProtKB-EC"/>
</dbReference>
<dbReference type="NCBIfam" id="NF004283">
    <property type="entry name" value="PRK05692.1"/>
    <property type="match status" value="1"/>
</dbReference>
<keyword evidence="5" id="KW-0456">Lyase</keyword>
<dbReference type="GO" id="GO:0046951">
    <property type="term" value="P:ketone body biosynthetic process"/>
    <property type="evidence" value="ECO:0007669"/>
    <property type="project" value="TreeGrafter"/>
</dbReference>
<keyword evidence="4" id="KW-0479">Metal-binding</keyword>
<evidence type="ECO:0000313" key="9">
    <source>
        <dbReference type="Proteomes" id="UP000274922"/>
    </source>
</evidence>
<organism evidence="8 9">
    <name type="scientific">Caulochytrium protostelioides</name>
    <dbReference type="NCBI Taxonomy" id="1555241"/>
    <lineage>
        <taxon>Eukaryota</taxon>
        <taxon>Fungi</taxon>
        <taxon>Fungi incertae sedis</taxon>
        <taxon>Chytridiomycota</taxon>
        <taxon>Chytridiomycota incertae sedis</taxon>
        <taxon>Chytridiomycetes</taxon>
        <taxon>Caulochytriales</taxon>
        <taxon>Caulochytriaceae</taxon>
        <taxon>Caulochytrium</taxon>
    </lineage>
</organism>
<accession>A0A4P9XCV2</accession>
<dbReference type="PROSITE" id="PS01062">
    <property type="entry name" value="HMG_COA_LYASE"/>
    <property type="match status" value="1"/>
</dbReference>
<dbReference type="UniPathway" id="UPA00896">
    <property type="reaction ID" value="UER00863"/>
</dbReference>
<dbReference type="CDD" id="cd07938">
    <property type="entry name" value="DRE_TIM_HMGL"/>
    <property type="match status" value="1"/>
</dbReference>
<evidence type="ECO:0000313" key="8">
    <source>
        <dbReference type="EMBL" id="RKP03294.1"/>
    </source>
</evidence>
<dbReference type="InterPro" id="IPR000138">
    <property type="entry name" value="HMG_CoA_lyase_AS"/>
</dbReference>
<evidence type="ECO:0000256" key="1">
    <source>
        <dbReference type="ARBA" id="ARBA00005143"/>
    </source>
</evidence>
<evidence type="ECO:0000256" key="5">
    <source>
        <dbReference type="ARBA" id="ARBA00023239"/>
    </source>
</evidence>
<dbReference type="InterPro" id="IPR013785">
    <property type="entry name" value="Aldolase_TIM"/>
</dbReference>
<dbReference type="InterPro" id="IPR000891">
    <property type="entry name" value="PYR_CT"/>
</dbReference>
<dbReference type="SUPFAM" id="SSF51569">
    <property type="entry name" value="Aldolase"/>
    <property type="match status" value="1"/>
</dbReference>
<sequence>MWTLPSLARAVTLVPRRPAAALPLPTTPSASGPTAAPDPRYVKIVEVGPRDGLQNEKALVPTATKIALINRLADAGLPAVEATSFVSPKWVPQMRDNAAVLTGIARRPGVTYPVLTPNVQGMEAALKAGATEVAIFASASESFSRKNLNCSIDESLQRFEGVMALARQYEVPVRGYTSMVLGCPYEGAIAPEAVAQLCAKLMAMGCYEISLGDTVGVGTPPGMARLLAAVTPVVPVAQLAVHCHDTYGRALANIATALDHGVRVVDASVAGLGGCPYADGATGNVATEKVVAMLHEMGYTTGVDLDQLHGVAAWINAQLGREPSERAPSPTTER</sequence>
<evidence type="ECO:0000259" key="7">
    <source>
        <dbReference type="PROSITE" id="PS50991"/>
    </source>
</evidence>
<dbReference type="Gene3D" id="3.20.20.70">
    <property type="entry name" value="Aldolase class I"/>
    <property type="match status" value="1"/>
</dbReference>